<organism evidence="2 3">
    <name type="scientific">Nocardioides hwasunensis</name>
    <dbReference type="NCBI Taxonomy" id="397258"/>
    <lineage>
        <taxon>Bacteria</taxon>
        <taxon>Bacillati</taxon>
        <taxon>Actinomycetota</taxon>
        <taxon>Actinomycetes</taxon>
        <taxon>Propionibacteriales</taxon>
        <taxon>Nocardioidaceae</taxon>
        <taxon>Nocardioides</taxon>
    </lineage>
</organism>
<dbReference type="Proteomes" id="UP000649289">
    <property type="component" value="Unassembled WGS sequence"/>
</dbReference>
<evidence type="ECO:0000313" key="2">
    <source>
        <dbReference type="EMBL" id="MBD3913930.1"/>
    </source>
</evidence>
<dbReference type="InterPro" id="IPR046172">
    <property type="entry name" value="DUF6174"/>
</dbReference>
<keyword evidence="1" id="KW-0732">Signal</keyword>
<reference evidence="2 3" key="1">
    <citation type="submission" date="2020-09" db="EMBL/GenBank/DDBJ databases">
        <title>novel species in genus Nocardioides.</title>
        <authorList>
            <person name="Zhang G."/>
        </authorList>
    </citation>
    <scope>NUCLEOTIDE SEQUENCE [LARGE SCALE GENOMIC DNA]</scope>
    <source>
        <strain evidence="2 3">19197</strain>
    </source>
</reference>
<feature type="chain" id="PRO_5046775896" evidence="1">
    <location>
        <begin position="22"/>
        <end position="156"/>
    </location>
</feature>
<sequence length="156" mass="17342">MTSLMRVSLVALLALTIGAGAAPSYAAADPHPVQSFVPGVDDEVTLARAWQRWEEKGIDDYVVTVRRSCYCLPEKPVRTVIRGDRTVRVTQGDRRLAAERGWSMDELFTVIRDAQGEADTVRVDYTRRGVPKAIAIDRSTMIADEEISYTVSLSRL</sequence>
<evidence type="ECO:0000313" key="3">
    <source>
        <dbReference type="Proteomes" id="UP000649289"/>
    </source>
</evidence>
<gene>
    <name evidence="2" type="ORF">IEZ25_04835</name>
</gene>
<name>A0ABR8MEF8_9ACTN</name>
<keyword evidence="3" id="KW-1185">Reference proteome</keyword>
<accession>A0ABR8MEF8</accession>
<proteinExistence type="predicted"/>
<dbReference type="EMBL" id="JACXYY010000002">
    <property type="protein sequence ID" value="MBD3913930.1"/>
    <property type="molecule type" value="Genomic_DNA"/>
</dbReference>
<comment type="caution">
    <text evidence="2">The sequence shown here is derived from an EMBL/GenBank/DDBJ whole genome shotgun (WGS) entry which is preliminary data.</text>
</comment>
<protein>
    <submittedName>
        <fullName evidence="2">Uncharacterized protein</fullName>
    </submittedName>
</protein>
<dbReference type="Pfam" id="PF19671">
    <property type="entry name" value="DUF6174"/>
    <property type="match status" value="1"/>
</dbReference>
<dbReference type="RefSeq" id="WP_191198286.1">
    <property type="nucleotide sequence ID" value="NZ_BAAAPA010000003.1"/>
</dbReference>
<evidence type="ECO:0000256" key="1">
    <source>
        <dbReference type="SAM" id="SignalP"/>
    </source>
</evidence>
<feature type="signal peptide" evidence="1">
    <location>
        <begin position="1"/>
        <end position="21"/>
    </location>
</feature>